<name>A0ABW8HLL9_9ACTN</name>
<keyword evidence="3" id="KW-0815">Transposition</keyword>
<feature type="domain" description="DDE Tnp4" evidence="7">
    <location>
        <begin position="102"/>
        <end position="249"/>
    </location>
</feature>
<evidence type="ECO:0000256" key="5">
    <source>
        <dbReference type="ARBA" id="ARBA00023125"/>
    </source>
</evidence>
<dbReference type="Pfam" id="PF13613">
    <property type="entry name" value="HTH_Tnp_4"/>
    <property type="match status" value="1"/>
</dbReference>
<dbReference type="InterPro" id="IPR027805">
    <property type="entry name" value="Transposase_HTH_dom"/>
</dbReference>
<evidence type="ECO:0000256" key="1">
    <source>
        <dbReference type="ARBA" id="ARBA00001968"/>
    </source>
</evidence>
<dbReference type="InterPro" id="IPR027806">
    <property type="entry name" value="HARBI1_dom"/>
</dbReference>
<dbReference type="EMBL" id="JBIVPC010000030">
    <property type="protein sequence ID" value="MFJ6041478.1"/>
    <property type="molecule type" value="Genomic_DNA"/>
</dbReference>
<evidence type="ECO:0000259" key="7">
    <source>
        <dbReference type="Pfam" id="PF13359"/>
    </source>
</evidence>
<evidence type="ECO:0000313" key="10">
    <source>
        <dbReference type="Proteomes" id="UP001617907"/>
    </source>
</evidence>
<evidence type="ECO:0000256" key="4">
    <source>
        <dbReference type="ARBA" id="ARBA00022723"/>
    </source>
</evidence>
<evidence type="ECO:0000256" key="3">
    <source>
        <dbReference type="ARBA" id="ARBA00022578"/>
    </source>
</evidence>
<organism evidence="9 10">
    <name type="scientific">Streptomyces ardesiacus</name>
    <dbReference type="NCBI Taxonomy" id="285564"/>
    <lineage>
        <taxon>Bacteria</taxon>
        <taxon>Bacillati</taxon>
        <taxon>Actinomycetota</taxon>
        <taxon>Actinomycetes</taxon>
        <taxon>Kitasatosporales</taxon>
        <taxon>Streptomycetaceae</taxon>
        <taxon>Streptomyces</taxon>
    </lineage>
</organism>
<keyword evidence="4" id="KW-0479">Metal-binding</keyword>
<dbReference type="RefSeq" id="WP_350892313.1">
    <property type="nucleotide sequence ID" value="NZ_JBEOTR010000039.1"/>
</dbReference>
<gene>
    <name evidence="9" type="ORF">ACIQFM_35165</name>
</gene>
<keyword evidence="10" id="KW-1185">Reference proteome</keyword>
<keyword evidence="6" id="KW-0233">DNA recombination</keyword>
<evidence type="ECO:0000256" key="2">
    <source>
        <dbReference type="ARBA" id="ARBA00010075"/>
    </source>
</evidence>
<evidence type="ECO:0000313" key="9">
    <source>
        <dbReference type="EMBL" id="MFJ6041478.1"/>
    </source>
</evidence>
<proteinExistence type="inferred from homology"/>
<protein>
    <submittedName>
        <fullName evidence="9">IS5 family transposase</fullName>
    </submittedName>
</protein>
<comment type="cofactor">
    <cofactor evidence="1">
        <name>a divalent metal cation</name>
        <dbReference type="ChEBI" id="CHEBI:60240"/>
    </cofactor>
</comment>
<sequence length="254" mass="27507">MLVYPSGIDLSSSALRFLSTQLRAHRRRRGTRWRRLSAGRQALLALAHLRCGHTYAQLAAGFGVGTTTAYRYIAEAVDVLAALAPDLAAAVKTAARKAFVILDGTLLPIDRIAADRPFYSGKHKKHGMNVQVIADPHGRLLWASSALPGAVHDIRAARTHGVIDALTDAGLACWADKGYQGAGGTVRVPFRGRRERLSAGQRAVNLSHARIRALGEQAMAALKQWRLLRKLRCSTTRITETVKAVLVLHLATSG</sequence>
<dbReference type="Proteomes" id="UP001617907">
    <property type="component" value="Unassembled WGS sequence"/>
</dbReference>
<comment type="similarity">
    <text evidence="2">Belongs to the transposase 11 family.</text>
</comment>
<dbReference type="InterPro" id="IPR047959">
    <property type="entry name" value="Transpos_IS5"/>
</dbReference>
<keyword evidence="5" id="KW-0238">DNA-binding</keyword>
<accession>A0ABW8HLL9</accession>
<evidence type="ECO:0000259" key="8">
    <source>
        <dbReference type="Pfam" id="PF13613"/>
    </source>
</evidence>
<dbReference type="Pfam" id="PF13359">
    <property type="entry name" value="DDE_Tnp_4"/>
    <property type="match status" value="1"/>
</dbReference>
<feature type="domain" description="Transposase Helix-turn-helix" evidence="8">
    <location>
        <begin position="34"/>
        <end position="84"/>
    </location>
</feature>
<dbReference type="NCBIfam" id="NF033581">
    <property type="entry name" value="transpos_IS5_4"/>
    <property type="match status" value="1"/>
</dbReference>
<reference evidence="9 10" key="1">
    <citation type="submission" date="2024-10" db="EMBL/GenBank/DDBJ databases">
        <title>The Natural Products Discovery Center: Release of the First 8490 Sequenced Strains for Exploring Actinobacteria Biosynthetic Diversity.</title>
        <authorList>
            <person name="Kalkreuter E."/>
            <person name="Kautsar S.A."/>
            <person name="Yang D."/>
            <person name="Bader C.D."/>
            <person name="Teijaro C.N."/>
            <person name="Fluegel L."/>
            <person name="Davis C.M."/>
            <person name="Simpson J.R."/>
            <person name="Lauterbach L."/>
            <person name="Steele A.D."/>
            <person name="Gui C."/>
            <person name="Meng S."/>
            <person name="Li G."/>
            <person name="Viehrig K."/>
            <person name="Ye F."/>
            <person name="Su P."/>
            <person name="Kiefer A.F."/>
            <person name="Nichols A."/>
            <person name="Cepeda A.J."/>
            <person name="Yan W."/>
            <person name="Fan B."/>
            <person name="Jiang Y."/>
            <person name="Adhikari A."/>
            <person name="Zheng C.-J."/>
            <person name="Schuster L."/>
            <person name="Cowan T.M."/>
            <person name="Smanski M.J."/>
            <person name="Chevrette M.G."/>
            <person name="De Carvalho L.P.S."/>
            <person name="Shen B."/>
        </authorList>
    </citation>
    <scope>NUCLEOTIDE SEQUENCE [LARGE SCALE GENOMIC DNA]</scope>
    <source>
        <strain evidence="9 10">NPDC093086</strain>
    </source>
</reference>
<comment type="caution">
    <text evidence="9">The sequence shown here is derived from an EMBL/GenBank/DDBJ whole genome shotgun (WGS) entry which is preliminary data.</text>
</comment>
<evidence type="ECO:0000256" key="6">
    <source>
        <dbReference type="ARBA" id="ARBA00023172"/>
    </source>
</evidence>